<feature type="chain" id="PRO_5035200981" evidence="5">
    <location>
        <begin position="23"/>
        <end position="740"/>
    </location>
</feature>
<dbReference type="AlphaFoldDB" id="A0A8J7FQU7"/>
<keyword evidence="8" id="KW-1185">Reference proteome</keyword>
<feature type="compositionally biased region" description="Pro residues" evidence="4">
    <location>
        <begin position="348"/>
        <end position="358"/>
    </location>
</feature>
<dbReference type="InterPro" id="IPR036573">
    <property type="entry name" value="CBM_sf_5/12"/>
</dbReference>
<feature type="domain" description="Chitin-binding type-3" evidence="6">
    <location>
        <begin position="146"/>
        <end position="190"/>
    </location>
</feature>
<dbReference type="Pfam" id="PF02839">
    <property type="entry name" value="CBM_5_12"/>
    <property type="match status" value="2"/>
</dbReference>
<dbReference type="InterPro" id="IPR003610">
    <property type="entry name" value="CBM5/12"/>
</dbReference>
<dbReference type="InterPro" id="IPR023346">
    <property type="entry name" value="Lysozyme-like_dom_sf"/>
</dbReference>
<gene>
    <name evidence="7" type="ORF">INR99_14860</name>
</gene>
<keyword evidence="1" id="KW-0378">Hydrolase</keyword>
<dbReference type="GO" id="GO:0005975">
    <property type="term" value="P:carbohydrate metabolic process"/>
    <property type="evidence" value="ECO:0007669"/>
    <property type="project" value="InterPro"/>
</dbReference>
<evidence type="ECO:0000256" key="3">
    <source>
        <dbReference type="ARBA" id="ARBA00023157"/>
    </source>
</evidence>
<dbReference type="SUPFAM" id="SSF51055">
    <property type="entry name" value="Carbohydrate binding domain"/>
    <property type="match status" value="2"/>
</dbReference>
<dbReference type="Gene3D" id="3.30.20.10">
    <property type="entry name" value="Endochitinase, domain 2"/>
    <property type="match status" value="1"/>
</dbReference>
<dbReference type="GO" id="GO:0030246">
    <property type="term" value="F:carbohydrate binding"/>
    <property type="evidence" value="ECO:0007669"/>
    <property type="project" value="InterPro"/>
</dbReference>
<feature type="region of interest" description="Disordered" evidence="4">
    <location>
        <begin position="340"/>
        <end position="364"/>
    </location>
</feature>
<dbReference type="GO" id="GO:0005576">
    <property type="term" value="C:extracellular region"/>
    <property type="evidence" value="ECO:0007669"/>
    <property type="project" value="InterPro"/>
</dbReference>
<protein>
    <submittedName>
        <fullName evidence="7">Chitinase</fullName>
    </submittedName>
</protein>
<evidence type="ECO:0000256" key="1">
    <source>
        <dbReference type="ARBA" id="ARBA00022801"/>
    </source>
</evidence>
<dbReference type="InterPro" id="IPR000726">
    <property type="entry name" value="Glyco_hydro_19_cat"/>
</dbReference>
<feature type="signal peptide" evidence="5">
    <location>
        <begin position="1"/>
        <end position="22"/>
    </location>
</feature>
<dbReference type="EMBL" id="JADFUA010000011">
    <property type="protein sequence ID" value="MBE9610619.1"/>
    <property type="molecule type" value="Genomic_DNA"/>
</dbReference>
<dbReference type="Proteomes" id="UP000604481">
    <property type="component" value="Unassembled WGS sequence"/>
</dbReference>
<dbReference type="PANTHER" id="PTHR22595">
    <property type="entry name" value="CHITINASE-RELATED"/>
    <property type="match status" value="1"/>
</dbReference>
<evidence type="ECO:0000256" key="4">
    <source>
        <dbReference type="SAM" id="MobiDB-lite"/>
    </source>
</evidence>
<dbReference type="SMART" id="SM00495">
    <property type="entry name" value="ChtBD3"/>
    <property type="match status" value="2"/>
</dbReference>
<reference evidence="7 8" key="1">
    <citation type="submission" date="2020-10" db="EMBL/GenBank/DDBJ databases">
        <title>The genome sequence of Chitinilyticum litopenaei 4Y14.</title>
        <authorList>
            <person name="Liu Y."/>
        </authorList>
    </citation>
    <scope>NUCLEOTIDE SEQUENCE [LARGE SCALE GENOMIC DNA]</scope>
    <source>
        <strain evidence="7 8">4Y14</strain>
    </source>
</reference>
<organism evidence="7 8">
    <name type="scientific">Chitinilyticum piscinae</name>
    <dbReference type="NCBI Taxonomy" id="2866724"/>
    <lineage>
        <taxon>Bacteria</taxon>
        <taxon>Pseudomonadati</taxon>
        <taxon>Pseudomonadota</taxon>
        <taxon>Betaproteobacteria</taxon>
        <taxon>Neisseriales</taxon>
        <taxon>Chitinibacteraceae</taxon>
        <taxon>Chitinilyticum</taxon>
    </lineage>
</organism>
<feature type="domain" description="Chitin-binding type-3" evidence="6">
    <location>
        <begin position="23"/>
        <end position="71"/>
    </location>
</feature>
<dbReference type="SUPFAM" id="SSF53955">
    <property type="entry name" value="Lysozyme-like"/>
    <property type="match status" value="1"/>
</dbReference>
<keyword evidence="2" id="KW-0611">Plant defense</keyword>
<dbReference type="CDD" id="cd00325">
    <property type="entry name" value="chitinase_GH19"/>
    <property type="match status" value="1"/>
</dbReference>
<keyword evidence="5" id="KW-0732">Signal</keyword>
<evidence type="ECO:0000256" key="2">
    <source>
        <dbReference type="ARBA" id="ARBA00022821"/>
    </source>
</evidence>
<proteinExistence type="predicted"/>
<dbReference type="Gene3D" id="1.10.530.10">
    <property type="match status" value="1"/>
</dbReference>
<comment type="caution">
    <text evidence="7">The sequence shown here is derived from an EMBL/GenBank/DDBJ whole genome shotgun (WGS) entry which is preliminary data.</text>
</comment>
<keyword evidence="3" id="KW-1015">Disulfide bond</keyword>
<evidence type="ECO:0000313" key="8">
    <source>
        <dbReference type="Proteomes" id="UP000604481"/>
    </source>
</evidence>
<dbReference type="Gene3D" id="2.10.10.20">
    <property type="entry name" value="Carbohydrate-binding module superfamily 5/12"/>
    <property type="match status" value="2"/>
</dbReference>
<dbReference type="Pfam" id="PF00182">
    <property type="entry name" value="Glyco_hydro_19"/>
    <property type="match status" value="1"/>
</dbReference>
<dbReference type="CDD" id="cd12214">
    <property type="entry name" value="ChiA1_BD"/>
    <property type="match status" value="1"/>
</dbReference>
<name>A0A8J7FQU7_9NEIS</name>
<dbReference type="GO" id="GO:0006032">
    <property type="term" value="P:chitin catabolic process"/>
    <property type="evidence" value="ECO:0007669"/>
    <property type="project" value="InterPro"/>
</dbReference>
<dbReference type="RefSeq" id="WP_194117167.1">
    <property type="nucleotide sequence ID" value="NZ_JADFUA010000011.1"/>
</dbReference>
<dbReference type="GO" id="GO:0004568">
    <property type="term" value="F:chitinase activity"/>
    <property type="evidence" value="ECO:0007669"/>
    <property type="project" value="InterPro"/>
</dbReference>
<dbReference type="CDD" id="cd12215">
    <property type="entry name" value="ChiC_BD"/>
    <property type="match status" value="1"/>
</dbReference>
<sequence>MKNRMRLFAGAALLGAVVTAYAAPAWQEGATYTAGTVVSYNGQDYTALVTHTAYAGTGWNPAASPTLWKSSGSSTPTTVVTPTATLTPTAVITPTPTPISKPTPYQCPVVSAIPGAVITGYDQNGCAIYSIPTPTVQPTPTSAPTASNWDKAATYTGGQRVSYNGQLYEAKWWTQGDVPGASEWGPWKLLGALPTPTPTVTPTPPTPTPTGPVLPPPIPSWTTISAPADGGLVFSWQLGSGPYINKQNSALAWLAIVDGRDVHSGTASWTFKGSCASNGLCGDSYVPSGGYRYIQTTGGSTYKAAICIDPKPIPAVMPVPPRDASNCGVFFEQTVTVPPQMGISPTPTATPLPSPTPTSAPSYTPGTIPSKAQADALEVELTKDAPAYVKLVKETQRVIDDSIVDQVAPLAATNPDNVKRVERIVPAARFDYLFAIRNAKYSYSNFLKAVAKFPAFCQTYSDGRNSDAICSKLLATMFAHMVQETGANTTWLDGIGAIDTPKWRQGLYWVEEVAYQNNPNLSGYTDSCGDPYWGKIWTCPKRADGQYNSYHGRGAHQLTHHYNYAPFSKVLYGDPNVLLQDPKRVADTWLNLASSVFFMLETQPPKPAMIHVIDGSWVPNAVDQANGLTASFGTTINIINGGFECSKGAETSQAQNRIYAYQNFAQELGVPVAANEQLGCASQKQFSEGGAASFPLYWDKDWGWQRDYMCKPVNYQTGFRTISKGDYAKCVEFIWNVQVK</sequence>
<dbReference type="GO" id="GO:0006952">
    <property type="term" value="P:defense response"/>
    <property type="evidence" value="ECO:0007669"/>
    <property type="project" value="UniProtKB-KW"/>
</dbReference>
<evidence type="ECO:0000313" key="7">
    <source>
        <dbReference type="EMBL" id="MBE9610619.1"/>
    </source>
</evidence>
<evidence type="ECO:0000256" key="5">
    <source>
        <dbReference type="SAM" id="SignalP"/>
    </source>
</evidence>
<dbReference type="PANTHER" id="PTHR22595:SF79">
    <property type="entry name" value="CHITINASE 12"/>
    <property type="match status" value="1"/>
</dbReference>
<evidence type="ECO:0000259" key="6">
    <source>
        <dbReference type="SMART" id="SM00495"/>
    </source>
</evidence>
<accession>A0A8J7FQU7</accession>
<dbReference type="GO" id="GO:0016998">
    <property type="term" value="P:cell wall macromolecule catabolic process"/>
    <property type="evidence" value="ECO:0007669"/>
    <property type="project" value="InterPro"/>
</dbReference>